<keyword evidence="4" id="KW-1185">Reference proteome</keyword>
<name>A0AA39M6B1_9BILA</name>
<dbReference type="PANTHER" id="PTHR43977">
    <property type="entry name" value="STRUCTURAL MAINTENANCE OF CHROMOSOMES PROTEIN 3"/>
    <property type="match status" value="1"/>
</dbReference>
<feature type="coiled-coil region" evidence="1">
    <location>
        <begin position="115"/>
        <end position="149"/>
    </location>
</feature>
<reference evidence="3" key="1">
    <citation type="submission" date="2023-06" db="EMBL/GenBank/DDBJ databases">
        <title>Genomic analysis of the entomopathogenic nematode Steinernema hermaphroditum.</title>
        <authorList>
            <person name="Schwarz E.M."/>
            <person name="Heppert J.K."/>
            <person name="Baniya A."/>
            <person name="Schwartz H.T."/>
            <person name="Tan C.-H."/>
            <person name="Antoshechkin I."/>
            <person name="Sternberg P.W."/>
            <person name="Goodrich-Blair H."/>
            <person name="Dillman A.R."/>
        </authorList>
    </citation>
    <scope>NUCLEOTIDE SEQUENCE</scope>
    <source>
        <strain evidence="3">PS9179</strain>
        <tissue evidence="3">Whole animal</tissue>
    </source>
</reference>
<dbReference type="Proteomes" id="UP001175271">
    <property type="component" value="Unassembled WGS sequence"/>
</dbReference>
<dbReference type="EMBL" id="JAUCMV010000001">
    <property type="protein sequence ID" value="KAK0422582.1"/>
    <property type="molecule type" value="Genomic_DNA"/>
</dbReference>
<protein>
    <submittedName>
        <fullName evidence="3">Uncharacterized protein</fullName>
    </submittedName>
</protein>
<comment type="caution">
    <text evidence="3">The sequence shown here is derived from an EMBL/GenBank/DDBJ whole genome shotgun (WGS) entry which is preliminary data.</text>
</comment>
<accession>A0AA39M6B1</accession>
<gene>
    <name evidence="3" type="ORF">QR680_007650</name>
</gene>
<evidence type="ECO:0000313" key="3">
    <source>
        <dbReference type="EMBL" id="KAK0422582.1"/>
    </source>
</evidence>
<proteinExistence type="predicted"/>
<evidence type="ECO:0000256" key="1">
    <source>
        <dbReference type="SAM" id="Coils"/>
    </source>
</evidence>
<evidence type="ECO:0000256" key="2">
    <source>
        <dbReference type="SAM" id="MobiDB-lite"/>
    </source>
</evidence>
<organism evidence="3 4">
    <name type="scientific">Steinernema hermaphroditum</name>
    <dbReference type="NCBI Taxonomy" id="289476"/>
    <lineage>
        <taxon>Eukaryota</taxon>
        <taxon>Metazoa</taxon>
        <taxon>Ecdysozoa</taxon>
        <taxon>Nematoda</taxon>
        <taxon>Chromadorea</taxon>
        <taxon>Rhabditida</taxon>
        <taxon>Tylenchina</taxon>
        <taxon>Panagrolaimomorpha</taxon>
        <taxon>Strongyloidoidea</taxon>
        <taxon>Steinernematidae</taxon>
        <taxon>Steinernema</taxon>
    </lineage>
</organism>
<feature type="compositionally biased region" description="Basic residues" evidence="2">
    <location>
        <begin position="186"/>
        <end position="195"/>
    </location>
</feature>
<feature type="compositionally biased region" description="Basic and acidic residues" evidence="2">
    <location>
        <begin position="176"/>
        <end position="185"/>
    </location>
</feature>
<feature type="region of interest" description="Disordered" evidence="2">
    <location>
        <begin position="176"/>
        <end position="195"/>
    </location>
</feature>
<keyword evidence="1" id="KW-0175">Coiled coil</keyword>
<dbReference type="AlphaFoldDB" id="A0AA39M6B1"/>
<evidence type="ECO:0000313" key="4">
    <source>
        <dbReference type="Proteomes" id="UP001175271"/>
    </source>
</evidence>
<sequence length="195" mass="22881">MQGRITKVLNMKPMEILGMIEEAAGVRLLDAKKMNCQKTIEKKEATMSEIHRVMSEDIQPKINALKDDKKNYMEYERLMRENEILHRKVIASEFVECEETRKMYLAKKNPVLEEIKQIEASIHESNGRIEEISAEHREVEQKRAKLQQDVLSSLQDKVQETAKNFTTIQAEKKEKTDLRLFEHQGRGSRKKGRHF</sequence>